<evidence type="ECO:0000256" key="1">
    <source>
        <dbReference type="SAM" id="Phobius"/>
    </source>
</evidence>
<proteinExistence type="predicted"/>
<dbReference type="Proteomes" id="UP000472971">
    <property type="component" value="Unassembled WGS sequence"/>
</dbReference>
<protein>
    <recommendedName>
        <fullName evidence="6">DUF4825 domain-containing protein</fullName>
    </recommendedName>
</protein>
<comment type="caution">
    <text evidence="3">The sequence shown here is derived from an EMBL/GenBank/DDBJ whole genome shotgun (WGS) entry which is preliminary data.</text>
</comment>
<keyword evidence="4" id="KW-1185">Reference proteome</keyword>
<keyword evidence="1" id="KW-0812">Transmembrane</keyword>
<feature type="transmembrane region" description="Helical" evidence="1">
    <location>
        <begin position="7"/>
        <end position="28"/>
    </location>
</feature>
<dbReference type="EMBL" id="JAAIWN010000099">
    <property type="protein sequence ID" value="NEY83203.1"/>
    <property type="molecule type" value="Genomic_DNA"/>
</dbReference>
<evidence type="ECO:0000313" key="5">
    <source>
        <dbReference type="Proteomes" id="UP000570010"/>
    </source>
</evidence>
<reference evidence="2 5" key="2">
    <citation type="submission" date="2020-07" db="EMBL/GenBank/DDBJ databases">
        <authorList>
            <person name="Feng H."/>
        </authorList>
    </citation>
    <scope>NUCLEOTIDE SEQUENCE [LARGE SCALE GENOMIC DNA]</scope>
    <source>
        <strain evidence="2">S-12</strain>
        <strain evidence="5">s-12</strain>
    </source>
</reference>
<reference evidence="3 4" key="1">
    <citation type="submission" date="2020-02" db="EMBL/GenBank/DDBJ databases">
        <title>Bacillus aquiflavi sp. nov., isolated from yellow water of strong flavor Chinese baijiu in Yibin region of China.</title>
        <authorList>
            <person name="Xie J."/>
        </authorList>
    </citation>
    <scope>NUCLEOTIDE SEQUENCE [LARGE SCALE GENOMIC DNA]</scope>
    <source>
        <strain evidence="3 4">3H-10</strain>
    </source>
</reference>
<name>A0A6B3W5H5_9BACI</name>
<accession>A0A6B3W5H5</accession>
<evidence type="ECO:0000313" key="4">
    <source>
        <dbReference type="Proteomes" id="UP000472971"/>
    </source>
</evidence>
<evidence type="ECO:0000313" key="2">
    <source>
        <dbReference type="EMBL" id="MBA4538844.1"/>
    </source>
</evidence>
<evidence type="ECO:0000313" key="3">
    <source>
        <dbReference type="EMBL" id="NEY83203.1"/>
    </source>
</evidence>
<evidence type="ECO:0008006" key="6">
    <source>
        <dbReference type="Google" id="ProtNLM"/>
    </source>
</evidence>
<sequence>MKKYKKIIVALTILIVLYNISWFSVYFFKYHSYTKNFPITENGKYLLEKDGYYFSVKKPDYLSYTGNLAITNKTNDLSIIIWPLLTKGYEYGLQMTSDDQTIYHIIVDSDLKYVDDKNSKFIDKTVANKIIKDNKTEIEAMVSKAHNIWNIK</sequence>
<gene>
    <name evidence="3" type="ORF">G4D64_17330</name>
    <name evidence="2" type="ORF">H1Z61_17380</name>
</gene>
<organism evidence="3 4">
    <name type="scientific">Bacillus aquiflavi</name>
    <dbReference type="NCBI Taxonomy" id="2672567"/>
    <lineage>
        <taxon>Bacteria</taxon>
        <taxon>Bacillati</taxon>
        <taxon>Bacillota</taxon>
        <taxon>Bacilli</taxon>
        <taxon>Bacillales</taxon>
        <taxon>Bacillaceae</taxon>
        <taxon>Bacillus</taxon>
    </lineage>
</organism>
<keyword evidence="1" id="KW-0472">Membrane</keyword>
<dbReference type="Proteomes" id="UP000570010">
    <property type="component" value="Unassembled WGS sequence"/>
</dbReference>
<dbReference type="RefSeq" id="WP_163243601.1">
    <property type="nucleotide sequence ID" value="NZ_JAAIWN010000099.1"/>
</dbReference>
<dbReference type="AlphaFoldDB" id="A0A6B3W5H5"/>
<dbReference type="EMBL" id="JACEIO010000095">
    <property type="protein sequence ID" value="MBA4538844.1"/>
    <property type="molecule type" value="Genomic_DNA"/>
</dbReference>
<keyword evidence="1" id="KW-1133">Transmembrane helix</keyword>